<evidence type="ECO:0000313" key="31">
    <source>
        <dbReference type="EMBL" id="EAG6989751.1"/>
    </source>
</evidence>
<dbReference type="Proteomes" id="UP000354255">
    <property type="component" value="Unassembled WGS sequence"/>
</dbReference>
<evidence type="ECO:0000313" key="64">
    <source>
        <dbReference type="Proteomes" id="UP000358545"/>
    </source>
</evidence>
<evidence type="ECO:0000313" key="52">
    <source>
        <dbReference type="EMBL" id="NYA01543.1"/>
    </source>
</evidence>
<dbReference type="Proteomes" id="UP000350032">
    <property type="component" value="Unassembled WGS sequence"/>
</dbReference>
<evidence type="ECO:0000313" key="37">
    <source>
        <dbReference type="EMBL" id="EAK9316445.1"/>
    </source>
</evidence>
<sequence>MKEVVIIDAVRTPIGKFGGSLKDISAVDLGATALKGVLERANIAPERVDQVIFGNVLQAGLGQNVARQIAIKAGIPYKVPGVTINEVCGSGLKSVMLGRQAIQLGEADIVAVGGTENMSQAPLLLNPELAGEEIDPKKLRNSMLIDGLTDVYGEYHMGITAENVAEKFSVTREEQDEFAHNSQMKAANAQEKNLFEEEIIPVKLPDGSFFEADETIRANSTLEKLATLKSVFKEGGTVTAGNASGINDGASAIILMSKEKAVAENIPYIATIKVTSEVGVDPALMGYAPYYAVNEALTKGGYSIDDIDLFHLNEAFASQSVAVARDLKIPEEKLNIYGGAIALGHPIGASGARIIASLLNELKHENKHIGVASLCVGGGIGIAIILEKA</sequence>
<dbReference type="Proteomes" id="UP000478704">
    <property type="component" value="Unassembled WGS sequence"/>
</dbReference>
<evidence type="ECO:0000313" key="33">
    <source>
        <dbReference type="EMBL" id="EAH2280795.1"/>
    </source>
</evidence>
<keyword evidence="4 7" id="KW-0012">Acyltransferase</keyword>
<dbReference type="Proteomes" id="UP000331186">
    <property type="component" value="Unassembled WGS sequence"/>
</dbReference>
<keyword evidence="3 7" id="KW-0808">Transferase</keyword>
<dbReference type="EMBL" id="AALEDS010000007">
    <property type="protein sequence ID" value="ECY6544452.1"/>
    <property type="molecule type" value="Genomic_DNA"/>
</dbReference>
<evidence type="ECO:0000313" key="39">
    <source>
        <dbReference type="EMBL" id="ECB9513508.1"/>
    </source>
</evidence>
<evidence type="ECO:0000313" key="65">
    <source>
        <dbReference type="Proteomes" id="UP000364988"/>
    </source>
</evidence>
<dbReference type="Proteomes" id="UP000345329">
    <property type="component" value="Unassembled WGS sequence"/>
</dbReference>
<evidence type="ECO:0000313" key="51">
    <source>
        <dbReference type="EMBL" id="HAJ9594019.1"/>
    </source>
</evidence>
<dbReference type="Proteomes" id="UP000852906">
    <property type="component" value="Unassembled WGS sequence"/>
</dbReference>
<dbReference type="Proteomes" id="UP000843503">
    <property type="component" value="Unassembled WGS sequence"/>
</dbReference>
<dbReference type="EMBL" id="AABBYJ010000002">
    <property type="protein sequence ID" value="EAG4330485.1"/>
    <property type="molecule type" value="Genomic_DNA"/>
</dbReference>
<dbReference type="Proteomes" id="UP000844415">
    <property type="component" value="Unassembled WGS sequence"/>
</dbReference>
<evidence type="ECO:0000313" key="60">
    <source>
        <dbReference type="Proteomes" id="UP000344343"/>
    </source>
</evidence>
<dbReference type="Proteomes" id="UP000478682">
    <property type="component" value="Unassembled WGS sequence"/>
</dbReference>
<evidence type="ECO:0000313" key="11">
    <source>
        <dbReference type="EMBL" id="EAC5549628.1"/>
    </source>
</evidence>
<feature type="active site" description="Proton acceptor" evidence="6">
    <location>
        <position position="375"/>
    </location>
</feature>
<dbReference type="Proteomes" id="UP000841146">
    <property type="component" value="Unassembled WGS sequence"/>
</dbReference>
<dbReference type="EMBL" id="AABGUK010000003">
    <property type="protein sequence ID" value="EAH4242244.1"/>
    <property type="molecule type" value="Genomic_DNA"/>
</dbReference>
<evidence type="ECO:0000313" key="32">
    <source>
        <dbReference type="EMBL" id="EAG9518269.1"/>
    </source>
</evidence>
<dbReference type="EMBL" id="AABBZO010000007">
    <property type="protein sequence ID" value="EAG4462104.1"/>
    <property type="molecule type" value="Genomic_DNA"/>
</dbReference>
<dbReference type="NCBIfam" id="TIGR01930">
    <property type="entry name" value="AcCoA-C-Actrans"/>
    <property type="match status" value="1"/>
</dbReference>
<evidence type="ECO:0000313" key="92">
    <source>
        <dbReference type="Proteomes" id="UP000566721"/>
    </source>
</evidence>
<dbReference type="EMBL" id="DAAJFY010000003">
    <property type="protein sequence ID" value="HAC0274839.1"/>
    <property type="molecule type" value="Genomic_DNA"/>
</dbReference>
<dbReference type="Proteomes" id="UP000533021">
    <property type="component" value="Unassembled WGS sequence"/>
</dbReference>
<reference evidence="47" key="8">
    <citation type="submission" date="2020-01" db="EMBL/GenBank/DDBJ databases">
        <authorList>
            <consortium name="NCBI Pathogen Detection Project"/>
        </authorList>
    </citation>
    <scope>NUCLEOTIDE SEQUENCE</scope>
    <source>
        <strain evidence="51">2017-325981-023-01</strain>
        <strain evidence="47">CFIAFB20100120</strain>
        <strain evidence="49">CFIAFB20170037</strain>
        <strain evidence="48">CFIAFB20170045</strain>
        <strain evidence="50">DMG1500109</strain>
    </source>
</reference>
<evidence type="ECO:0000313" key="42">
    <source>
        <dbReference type="EMBL" id="ECY6544452.1"/>
    </source>
</evidence>
<dbReference type="InterPro" id="IPR020617">
    <property type="entry name" value="Thiolase_C"/>
</dbReference>
<dbReference type="EMBL" id="AAAJWF010000005">
    <property type="protein sequence ID" value="EAC7480633.1"/>
    <property type="molecule type" value="Genomic_DNA"/>
</dbReference>
<evidence type="ECO:0000313" key="84">
    <source>
        <dbReference type="Proteomes" id="UP000528151"/>
    </source>
</evidence>
<evidence type="ECO:0000313" key="17">
    <source>
        <dbReference type="EMBL" id="EAD5772662.1"/>
    </source>
</evidence>
<evidence type="ECO:0000313" key="80">
    <source>
        <dbReference type="Proteomes" id="UP000481141"/>
    </source>
</evidence>
<evidence type="ECO:0000313" key="85">
    <source>
        <dbReference type="Proteomes" id="UP000530452"/>
    </source>
</evidence>
<evidence type="ECO:0000313" key="62">
    <source>
        <dbReference type="Proteomes" id="UP000350032"/>
    </source>
</evidence>
<dbReference type="EMBL" id="AAASLB010000002">
    <property type="protein sequence ID" value="EAE4941403.1"/>
    <property type="molecule type" value="Genomic_DNA"/>
</dbReference>
<evidence type="ECO:0000313" key="24">
    <source>
        <dbReference type="EMBL" id="EAG2087525.1"/>
    </source>
</evidence>
<dbReference type="InterPro" id="IPR002155">
    <property type="entry name" value="Thiolase"/>
</dbReference>
<dbReference type="FunFam" id="3.40.47.10:FF:000010">
    <property type="entry name" value="Acetyl-CoA acetyltransferase (Thiolase)"/>
    <property type="match status" value="1"/>
</dbReference>
<dbReference type="EMBL" id="DAAIJL010000006">
    <property type="protein sequence ID" value="HAB8557184.1"/>
    <property type="molecule type" value="Genomic_DNA"/>
</dbReference>
<dbReference type="PROSITE" id="PS00737">
    <property type="entry name" value="THIOLASE_2"/>
    <property type="match status" value="1"/>
</dbReference>
<evidence type="ECO:0000313" key="66">
    <source>
        <dbReference type="Proteomes" id="UP000365297"/>
    </source>
</evidence>
<evidence type="ECO:0000256" key="4">
    <source>
        <dbReference type="ARBA" id="ARBA00023315"/>
    </source>
</evidence>
<evidence type="ECO:0000313" key="83">
    <source>
        <dbReference type="Proteomes" id="UP000527632"/>
    </source>
</evidence>
<evidence type="ECO:0000313" key="44">
    <source>
        <dbReference type="EMBL" id="EDN7715111.1"/>
    </source>
</evidence>
<evidence type="ECO:0000313" key="12">
    <source>
        <dbReference type="EMBL" id="EAC6547635.1"/>
    </source>
</evidence>
<evidence type="ECO:0000313" key="69">
    <source>
        <dbReference type="Proteomes" id="UP000379076"/>
    </source>
</evidence>
<dbReference type="Proteomes" id="UP000467347">
    <property type="component" value="Unassembled WGS sequence"/>
</dbReference>
<dbReference type="EMBL" id="AAIAJJ010000004">
    <property type="protein sequence ID" value="ECC1557023.1"/>
    <property type="molecule type" value="Genomic_DNA"/>
</dbReference>
<evidence type="ECO:0000313" key="93">
    <source>
        <dbReference type="Proteomes" id="UP000841146"/>
    </source>
</evidence>
<evidence type="ECO:0000313" key="63">
    <source>
        <dbReference type="Proteomes" id="UP000354255"/>
    </source>
</evidence>
<dbReference type="Proteomes" id="UP000527632">
    <property type="component" value="Unassembled WGS sequence"/>
</dbReference>
<evidence type="ECO:0000313" key="94">
    <source>
        <dbReference type="Proteomes" id="UP000843503"/>
    </source>
</evidence>
<evidence type="ECO:0000313" key="68">
    <source>
        <dbReference type="Proteomes" id="UP000376505"/>
    </source>
</evidence>
<evidence type="ECO:0000256" key="2">
    <source>
        <dbReference type="ARBA" id="ARBA00012705"/>
    </source>
</evidence>
<organism evidence="47 96">
    <name type="scientific">Listeria monocytogenes</name>
    <dbReference type="NCBI Taxonomy" id="1639"/>
    <lineage>
        <taxon>Bacteria</taxon>
        <taxon>Bacillati</taxon>
        <taxon>Bacillota</taxon>
        <taxon>Bacilli</taxon>
        <taxon>Bacillales</taxon>
        <taxon>Listeriaceae</taxon>
        <taxon>Listeria</taxon>
    </lineage>
</organism>
<evidence type="ECO:0000313" key="22">
    <source>
        <dbReference type="EMBL" id="EAG0866917.1"/>
    </source>
</evidence>
<dbReference type="Proteomes" id="UP000410967">
    <property type="component" value="Unassembled WGS sequence"/>
</dbReference>
<feature type="active site" description="Proton acceptor" evidence="6">
    <location>
        <position position="345"/>
    </location>
</feature>
<evidence type="ECO:0000313" key="96">
    <source>
        <dbReference type="Proteomes" id="UP000844415"/>
    </source>
</evidence>
<evidence type="ECO:0000313" key="30">
    <source>
        <dbReference type="EMBL" id="EAG6169299.1"/>
    </source>
</evidence>
<feature type="domain" description="Thiolase N-terminal" evidence="8">
    <location>
        <begin position="4"/>
        <end position="259"/>
    </location>
</feature>
<dbReference type="Proteomes" id="UP000365297">
    <property type="component" value="Unassembled WGS sequence"/>
</dbReference>
<dbReference type="Proteomes" id="UP000423131">
    <property type="component" value="Unassembled WGS sequence"/>
</dbReference>
<dbReference type="EMBL" id="AAAIXK010000002">
    <property type="protein sequence ID" value="EAC5549628.1"/>
    <property type="molecule type" value="Genomic_DNA"/>
</dbReference>
<reference evidence="54 55" key="2">
    <citation type="journal article" date="2018" name="BMC Genomics">
        <title>Genes significantly associated with lineage II food isolates of Listeria monocytogenes.</title>
        <authorList>
            <person name="Pirone-Davies C."/>
            <person name="Chen Y."/>
            <person name="Pightling A."/>
            <person name="Ryan G."/>
            <person name="Wang Y."/>
            <person name="Yao K."/>
            <person name="Hoffmann M."/>
            <person name="Allard M.W."/>
        </authorList>
    </citation>
    <scope>NUCLEOTIDE SEQUENCE [LARGE SCALE GENOMIC DNA]</scope>
    <source>
        <strain evidence="54 55">PNUSAL000550</strain>
    </source>
</reference>
<dbReference type="EMBL" id="MJTJ01000006">
    <property type="protein sequence ID" value="OET52300.1"/>
    <property type="molecule type" value="Genomic_DNA"/>
</dbReference>
<dbReference type="Proteomes" id="UP000544530">
    <property type="component" value="Unassembled WGS sequence"/>
</dbReference>
<evidence type="ECO:0000313" key="75">
    <source>
        <dbReference type="Proteomes" id="UP000427828"/>
    </source>
</evidence>
<dbReference type="Proteomes" id="UP000339309">
    <property type="component" value="Unassembled WGS sequence"/>
</dbReference>
<accession>A0A0B8RAM1</accession>
<dbReference type="EMBL" id="AABAGT010000007">
    <property type="protein sequence ID" value="EAG0866917.1"/>
    <property type="molecule type" value="Genomic_DNA"/>
</dbReference>
<dbReference type="EMBL" id="AAANYN010000001">
    <property type="protein sequence ID" value="EAD5772662.1"/>
    <property type="molecule type" value="Genomic_DNA"/>
</dbReference>
<dbReference type="EMBL" id="AANPAU010000003">
    <property type="protein sequence ID" value="EDP8513568.1"/>
    <property type="molecule type" value="Genomic_DNA"/>
</dbReference>
<dbReference type="Proteomes" id="UP000481141">
    <property type="component" value="Unassembled WGS sequence"/>
</dbReference>
<dbReference type="EMBL" id="AAAMZD010000003">
    <property type="protein sequence ID" value="EAD3792740.1"/>
    <property type="molecule type" value="Genomic_DNA"/>
</dbReference>
<dbReference type="PROSITE" id="PS00098">
    <property type="entry name" value="THIOLASE_1"/>
    <property type="match status" value="1"/>
</dbReference>
<evidence type="ECO:0000313" key="78">
    <source>
        <dbReference type="Proteomes" id="UP000478682"/>
    </source>
</evidence>
<evidence type="ECO:0000313" key="26">
    <source>
        <dbReference type="EMBL" id="EAG2515004.1"/>
    </source>
</evidence>
<evidence type="ECO:0000256" key="7">
    <source>
        <dbReference type="RuleBase" id="RU003557"/>
    </source>
</evidence>
<dbReference type="EMBL" id="AABEMN010000001">
    <property type="protein sequence ID" value="EAG9518269.1"/>
    <property type="molecule type" value="Genomic_DNA"/>
</dbReference>
<dbReference type="RefSeq" id="WP_003725359.1">
    <property type="nucleotide sequence ID" value="NC_021824.1"/>
</dbReference>
<dbReference type="EMBL" id="AABDGJ010000002">
    <property type="protein sequence ID" value="EAG6989751.1"/>
    <property type="molecule type" value="Genomic_DNA"/>
</dbReference>
<dbReference type="EMBL" id="AABBAW010000003">
    <property type="protein sequence ID" value="EAG2515004.1"/>
    <property type="molecule type" value="Genomic_DNA"/>
</dbReference>
<reference evidence="53 97" key="1">
    <citation type="submission" date="2016-09" db="EMBL/GenBank/DDBJ databases">
        <title>100K Listeria isolates.</title>
        <authorList>
            <person name="Chen P."/>
            <person name="Weimer B.C."/>
            <person name="Kong N."/>
            <person name="Huang B."/>
        </authorList>
    </citation>
    <scope>NUCLEOTIDE SEQUENCE [LARGE SCALE GENOMIC DNA]</scope>
    <source>
        <strain evidence="53 97">BCW_2383</strain>
    </source>
</reference>
<evidence type="ECO:0000313" key="18">
    <source>
        <dbReference type="EMBL" id="EAD5786318.1"/>
    </source>
</evidence>
<evidence type="ECO:0000313" key="76">
    <source>
        <dbReference type="Proteomes" id="UP000455569"/>
    </source>
</evidence>
<evidence type="ECO:0000313" key="13">
    <source>
        <dbReference type="EMBL" id="EAC7480633.1"/>
    </source>
</evidence>
<dbReference type="EMBL" id="DAAJCS010000006">
    <property type="protein sequence ID" value="HAC0013098.1"/>
    <property type="molecule type" value="Genomic_DNA"/>
</dbReference>
<dbReference type="EMBL" id="AAAREG010000009">
    <property type="protein sequence ID" value="EAE2354922.1"/>
    <property type="molecule type" value="Genomic_DNA"/>
</dbReference>
<dbReference type="Proteomes" id="UP000389283">
    <property type="component" value="Unassembled WGS sequence"/>
</dbReference>
<evidence type="ECO:0000313" key="25">
    <source>
        <dbReference type="EMBL" id="EAG2245713.1"/>
    </source>
</evidence>
<dbReference type="Proteomes" id="UP000540117">
    <property type="component" value="Unassembled WGS sequence"/>
</dbReference>
<evidence type="ECO:0000313" key="82">
    <source>
        <dbReference type="Proteomes" id="UP000525850"/>
    </source>
</evidence>
<evidence type="ECO:0000313" key="10">
    <source>
        <dbReference type="EMBL" id="EAC4551735.1"/>
    </source>
</evidence>
<evidence type="ECO:0000313" key="40">
    <source>
        <dbReference type="EMBL" id="ECC1557023.1"/>
    </source>
</evidence>
<evidence type="ECO:0000313" key="57">
    <source>
        <dbReference type="Proteomes" id="UP000336166"/>
    </source>
</evidence>
<name>A0A0B8RAM1_LISMN</name>
<feature type="active site" description="Acyl-thioester intermediate" evidence="6">
    <location>
        <position position="88"/>
    </location>
</feature>
<evidence type="ECO:0000313" key="14">
    <source>
        <dbReference type="EMBL" id="EAC9039359.1"/>
    </source>
</evidence>
<evidence type="ECO:0000313" key="23">
    <source>
        <dbReference type="EMBL" id="EAG1893502.1"/>
    </source>
</evidence>
<evidence type="ECO:0000313" key="86">
    <source>
        <dbReference type="Proteomes" id="UP000533021"/>
    </source>
</evidence>
<dbReference type="Proteomes" id="UP000548278">
    <property type="component" value="Unassembled WGS sequence"/>
</dbReference>
<dbReference type="EMBL" id="AABBHO010000011">
    <property type="protein sequence ID" value="EAG2996714.1"/>
    <property type="molecule type" value="Genomic_DNA"/>
</dbReference>
<dbReference type="Proteomes" id="UP000364988">
    <property type="component" value="Unassembled WGS sequence"/>
</dbReference>
<dbReference type="Proteomes" id="UP000398321">
    <property type="component" value="Unassembled WGS sequence"/>
</dbReference>
<dbReference type="EC" id="2.3.1.9" evidence="2"/>
<dbReference type="KEGG" id="lmv:Y193_08635"/>
<reference evidence="85 86" key="7">
    <citation type="submission" date="2019-04" db="EMBL/GenBank/DDBJ databases">
        <authorList>
            <person name="Ashton P.M."/>
            <person name="Dallman T."/>
            <person name="Nair S."/>
            <person name="De Pinna E."/>
            <person name="Peters T."/>
            <person name="Grant K."/>
        </authorList>
    </citation>
    <scope>NUCLEOTIDE SEQUENCE [LARGE SCALE GENOMIC DNA]</scope>
    <source>
        <strain evidence="33 86">282333</strain>
        <strain evidence="34 85">282352</strain>
        <strain evidence="32 89">289003</strain>
        <strain evidence="21">RL15000286</strain>
    </source>
</reference>
<evidence type="ECO:0000313" key="38">
    <source>
        <dbReference type="EMBL" id="ECB9474712.1"/>
    </source>
</evidence>
<evidence type="ECO:0000313" key="89">
    <source>
        <dbReference type="Proteomes" id="UP000546397"/>
    </source>
</evidence>
<dbReference type="InterPro" id="IPR020615">
    <property type="entry name" value="Thiolase_acyl_enz_int_AS"/>
</dbReference>
<evidence type="ECO:0000313" key="73">
    <source>
        <dbReference type="Proteomes" id="UP000410967"/>
    </source>
</evidence>
<dbReference type="Proteomes" id="UP000393182">
    <property type="component" value="Unassembled WGS sequence"/>
</dbReference>
<reference evidence="93 94" key="3">
    <citation type="journal article" date="2018" name="Genome Biol.">
        <title>SKESA: strategic k-mer extension for scrupulous assemblies.</title>
        <authorList>
            <person name="Souvorov A."/>
            <person name="Agarwala R."/>
            <person name="Lipman D.J."/>
        </authorList>
    </citation>
    <scope>NUCLEOTIDE SEQUENCE [LARGE SCALE GENOMIC DNA]</scope>
    <source>
        <strain evidence="51">2017-325981-023-01</strain>
        <strain evidence="47 96">CFIAFB20100120</strain>
        <strain evidence="49">CFIAFB20170037</strain>
        <strain evidence="48 93">CFIAFB20170045</strain>
        <strain evidence="50 95">DMG1500109</strain>
    </source>
</reference>
<evidence type="ECO:0000313" key="88">
    <source>
        <dbReference type="Proteomes" id="UP000544530"/>
    </source>
</evidence>
<dbReference type="Proteomes" id="UP000427828">
    <property type="component" value="Unassembled WGS sequence"/>
</dbReference>
<dbReference type="EMBL" id="AABCVX010000003">
    <property type="protein sequence ID" value="EAG6169299.1"/>
    <property type="molecule type" value="Genomic_DNA"/>
</dbReference>
<dbReference type="EMBL" id="AANCRK010000003">
    <property type="protein sequence ID" value="EDN7715111.1"/>
    <property type="molecule type" value="Genomic_DNA"/>
</dbReference>
<evidence type="ECO:0000313" key="50">
    <source>
        <dbReference type="EMBL" id="HAC1754122.1"/>
    </source>
</evidence>
<evidence type="ECO:0000313" key="90">
    <source>
        <dbReference type="Proteomes" id="UP000548278"/>
    </source>
</evidence>
<evidence type="ECO:0000313" key="91">
    <source>
        <dbReference type="Proteomes" id="UP000549379"/>
    </source>
</evidence>
<evidence type="ECO:0000313" key="49">
    <source>
        <dbReference type="EMBL" id="HAC0274839.1"/>
    </source>
</evidence>
<dbReference type="AlphaFoldDB" id="A0A0B8RAM1"/>
<dbReference type="Proteomes" id="UP000337746">
    <property type="component" value="Unassembled WGS sequence"/>
</dbReference>
<dbReference type="Proteomes" id="UP000376505">
    <property type="component" value="Unassembled WGS sequence"/>
</dbReference>
<dbReference type="Proteomes" id="UP000546397">
    <property type="component" value="Unassembled WGS sequence"/>
</dbReference>
<dbReference type="KEGG" id="lmok:CQ02_07265"/>
<dbReference type="EMBL" id="QXLS01000003">
    <property type="protein sequence ID" value="RKA08317.1"/>
    <property type="molecule type" value="Genomic_DNA"/>
</dbReference>
<dbReference type="EMBL" id="AALGDA010000071">
    <property type="protein sequence ID" value="ECY9784108.1"/>
    <property type="molecule type" value="Genomic_DNA"/>
</dbReference>
<evidence type="ECO:0000313" key="87">
    <source>
        <dbReference type="Proteomes" id="UP000540117"/>
    </source>
</evidence>
<dbReference type="InterPro" id="IPR020616">
    <property type="entry name" value="Thiolase_N"/>
</dbReference>
<dbReference type="EMBL" id="AAANYR010000003">
    <property type="protein sequence ID" value="EAD5786318.1"/>
    <property type="molecule type" value="Genomic_DNA"/>
</dbReference>
<evidence type="ECO:0000256" key="6">
    <source>
        <dbReference type="PIRSR" id="PIRSR000429-1"/>
    </source>
</evidence>
<dbReference type="EMBL" id="AAAKQF010000002">
    <property type="protein sequence ID" value="EAC9039359.1"/>
    <property type="molecule type" value="Genomic_DNA"/>
</dbReference>
<evidence type="ECO:0000313" key="27">
    <source>
        <dbReference type="EMBL" id="EAG2996714.1"/>
    </source>
</evidence>
<dbReference type="PANTHER" id="PTHR18919:SF107">
    <property type="entry name" value="ACETYL-COA ACETYLTRANSFERASE, CYTOSOLIC"/>
    <property type="match status" value="1"/>
</dbReference>
<protein>
    <recommendedName>
        <fullName evidence="2">acetyl-CoA C-acetyltransferase</fullName>
        <ecNumber evidence="2">2.3.1.9</ecNumber>
    </recommendedName>
    <alternativeName>
        <fullName evidence="5">Acetoacetyl-CoA thiolase</fullName>
    </alternativeName>
</protein>
<evidence type="ECO:0000259" key="9">
    <source>
        <dbReference type="Pfam" id="PF02803"/>
    </source>
</evidence>
<evidence type="ECO:0000313" key="54">
    <source>
        <dbReference type="EMBL" id="RKA08317.1"/>
    </source>
</evidence>
<dbReference type="EMBL" id="AABFVG010000001">
    <property type="protein sequence ID" value="EAH2280795.1"/>
    <property type="molecule type" value="Genomic_DNA"/>
</dbReference>
<dbReference type="Proteomes" id="UP000379076">
    <property type="component" value="Unassembled WGS sequence"/>
</dbReference>
<dbReference type="CDD" id="cd00751">
    <property type="entry name" value="thiolase"/>
    <property type="match status" value="1"/>
</dbReference>
<dbReference type="Proteomes" id="UP000528151">
    <property type="component" value="Unassembled WGS sequence"/>
</dbReference>
<evidence type="ECO:0000313" key="43">
    <source>
        <dbReference type="EMBL" id="ECY9784108.1"/>
    </source>
</evidence>
<evidence type="ECO:0000313" key="58">
    <source>
        <dbReference type="Proteomes" id="UP000337746"/>
    </source>
</evidence>
<evidence type="ECO:0000313" key="20">
    <source>
        <dbReference type="EMBL" id="EAE2354922.1"/>
    </source>
</evidence>
<dbReference type="Proteomes" id="UP000272537">
    <property type="component" value="Unassembled WGS sequence"/>
</dbReference>
<dbReference type="EMBL" id="AAAIKW010000002">
    <property type="protein sequence ID" value="EAC4551735.1"/>
    <property type="molecule type" value="Genomic_DNA"/>
</dbReference>
<proteinExistence type="inferred from homology"/>
<dbReference type="EMBL" id="AAHZFY010000012">
    <property type="protein sequence ID" value="ECB9513508.1"/>
    <property type="molecule type" value="Genomic_DNA"/>
</dbReference>
<evidence type="ECO:0000313" key="56">
    <source>
        <dbReference type="Proteomes" id="UP000331186"/>
    </source>
</evidence>
<evidence type="ECO:0000313" key="41">
    <source>
        <dbReference type="EMBL" id="ECX6924087.1"/>
    </source>
</evidence>
<dbReference type="Proteomes" id="UP000843775">
    <property type="component" value="Unassembled WGS sequence"/>
</dbReference>
<evidence type="ECO:0000313" key="81">
    <source>
        <dbReference type="Proteomes" id="UP000489121"/>
    </source>
</evidence>
<reference evidence="57 59" key="4">
    <citation type="submission" date="2018-06" db="EMBL/GenBank/DDBJ databases">
        <authorList>
            <consortium name="PulseNet: The National Subtyping Network for Foodborne Disease Surveillance"/>
            <person name="Tarr C.L."/>
            <person name="Trees E."/>
            <person name="Katz L.S."/>
            <person name="Carleton-Romer H.A."/>
            <person name="Stroika S."/>
            <person name="Kucerova Z."/>
            <person name="Roache K.F."/>
            <person name="Sabol A.L."/>
            <person name="Besser J."/>
            <person name="Gerner-Smidt P."/>
        </authorList>
    </citation>
    <scope>NUCLEOTIDE SEQUENCE [LARGE SCALE GENOMIC DNA]</scope>
    <source>
        <strain evidence="10 59">2015L-6227</strain>
        <strain evidence="20 57">PNUSAL000134</strain>
        <strain evidence="14 63">PNUSAL000910</strain>
        <strain evidence="22 64">PNUSAL002180</strain>
        <strain evidence="23 78">PNUSAL002298</strain>
        <strain evidence="36 62">PNUSAL004402</strain>
        <strain evidence="43 81">PNUSAL005692</strain>
    </source>
</reference>
<reference evidence="73 90" key="6">
    <citation type="submission" date="2019-04" db="EMBL/GenBank/DDBJ databases">
        <authorList>
            <consortium name="GenomeTrakr network: Whole genome sequencing for foodborne pathogen traceback"/>
        </authorList>
    </citation>
    <scope>NUCLEOTIDE SEQUENCE [LARGE SCALE GENOMIC DNA]</scope>
    <source>
        <strain evidence="31 90">CFSAN004300</strain>
        <strain evidence="42 65">FLAG-55987</strain>
        <strain evidence="37 73">PHLUSALM00088</strain>
    </source>
</reference>
<evidence type="ECO:0000313" key="70">
    <source>
        <dbReference type="Proteomes" id="UP000389283"/>
    </source>
</evidence>
<dbReference type="Proteomes" id="UP000566721">
    <property type="component" value="Unassembled WGS sequence"/>
</dbReference>
<evidence type="ECO:0000313" key="19">
    <source>
        <dbReference type="EMBL" id="EAE1338681.1"/>
    </source>
</evidence>
<evidence type="ECO:0000313" key="28">
    <source>
        <dbReference type="EMBL" id="EAG4330485.1"/>
    </source>
</evidence>
<dbReference type="EMBL" id="AACKDQ010000008">
    <property type="protein sequence ID" value="EAK9316445.1"/>
    <property type="molecule type" value="Genomic_DNA"/>
</dbReference>
<dbReference type="InterPro" id="IPR020610">
    <property type="entry name" value="Thiolase_AS"/>
</dbReference>
<dbReference type="EMBL" id="AAAQQZ010000003">
    <property type="protein sequence ID" value="EAE1338681.1"/>
    <property type="molecule type" value="Genomic_DNA"/>
</dbReference>
<evidence type="ECO:0000313" key="71">
    <source>
        <dbReference type="Proteomes" id="UP000398321"/>
    </source>
</evidence>
<dbReference type="Proteomes" id="UP000368512">
    <property type="component" value="Unassembled WGS sequence"/>
</dbReference>
<dbReference type="Proteomes" id="UP000403352">
    <property type="component" value="Unassembled WGS sequence"/>
</dbReference>
<evidence type="ECO:0000313" key="77">
    <source>
        <dbReference type="Proteomes" id="UP000467347"/>
    </source>
</evidence>
<comment type="similarity">
    <text evidence="1 7">Belongs to the thiolase-like superfamily. Thiolase family.</text>
</comment>
<reference evidence="52 88" key="9">
    <citation type="submission" date="2020-06" db="EMBL/GenBank/DDBJ databases">
        <title>Two Listeria outbreaks in Switzerland in 2018 and 2020.</title>
        <authorList>
            <person name="Stevens M.J.A."/>
            <person name="Bloemberg G."/>
            <person name="Nusch-Inderbinnen M."/>
            <person name="Stephan R."/>
        </authorList>
    </citation>
    <scope>NUCLEOTIDE SEQUENCE [LARGE SCALE GENOMIC DNA]</scope>
    <source>
        <strain evidence="52 88">N18-0707</strain>
    </source>
</reference>
<evidence type="ECO:0000256" key="3">
    <source>
        <dbReference type="ARBA" id="ARBA00022679"/>
    </source>
</evidence>
<evidence type="ECO:0000313" key="59">
    <source>
        <dbReference type="Proteomes" id="UP000339309"/>
    </source>
</evidence>
<dbReference type="Proteomes" id="UP000344343">
    <property type="component" value="Unassembled WGS sequence"/>
</dbReference>
<dbReference type="EMBL" id="AACJYH010000005">
    <property type="protein sequence ID" value="EAK8897577.1"/>
    <property type="molecule type" value="Genomic_DNA"/>
</dbReference>
<evidence type="ECO:0000313" key="53">
    <source>
        <dbReference type="EMBL" id="OET52300.1"/>
    </source>
</evidence>
<dbReference type="PANTHER" id="PTHR18919">
    <property type="entry name" value="ACETYL-COA C-ACYLTRANSFERASE"/>
    <property type="match status" value="1"/>
</dbReference>
<evidence type="ECO:0000313" key="21">
    <source>
        <dbReference type="EMBL" id="EAE4941403.1"/>
    </source>
</evidence>
<dbReference type="Gene3D" id="3.40.47.10">
    <property type="match status" value="2"/>
</dbReference>
<evidence type="ECO:0000313" key="95">
    <source>
        <dbReference type="Proteomes" id="UP000843775"/>
    </source>
</evidence>
<dbReference type="EMBL" id="AALAQH010000002">
    <property type="protein sequence ID" value="ECX6924087.1"/>
    <property type="molecule type" value="Genomic_DNA"/>
</dbReference>
<dbReference type="PIRSF" id="PIRSF000429">
    <property type="entry name" value="Ac-CoA_Ac_transf"/>
    <property type="match status" value="1"/>
</dbReference>
<dbReference type="EMBL" id="AABGHY010000002">
    <property type="protein sequence ID" value="EAH3293505.1"/>
    <property type="molecule type" value="Genomic_DNA"/>
</dbReference>
<dbReference type="Proteomes" id="UP000336166">
    <property type="component" value="Unassembled WGS sequence"/>
</dbReference>
<dbReference type="EMBL" id="AAHZFN010000019">
    <property type="protein sequence ID" value="ECB9474712.1"/>
    <property type="molecule type" value="Genomic_DNA"/>
</dbReference>
<evidence type="ECO:0000256" key="1">
    <source>
        <dbReference type="ARBA" id="ARBA00010982"/>
    </source>
</evidence>
<evidence type="ECO:0000313" key="55">
    <source>
        <dbReference type="Proteomes" id="UP000272537"/>
    </source>
</evidence>
<dbReference type="Proteomes" id="UP000549379">
    <property type="component" value="Unassembled WGS sequence"/>
</dbReference>
<comment type="caution">
    <text evidence="47">The sequence shown here is derived from an EMBL/GenBank/DDBJ whole genome shotgun (WGS) entry which is preliminary data.</text>
</comment>
<dbReference type="EMBL" id="AAAJKI010000007">
    <property type="protein sequence ID" value="EAC6547635.1"/>
    <property type="molecule type" value="Genomic_DNA"/>
</dbReference>
<dbReference type="SUPFAM" id="SSF53901">
    <property type="entry name" value="Thiolase-like"/>
    <property type="match status" value="2"/>
</dbReference>
<evidence type="ECO:0000313" key="34">
    <source>
        <dbReference type="EMBL" id="EAH3293505.1"/>
    </source>
</evidence>
<dbReference type="GO" id="GO:0003985">
    <property type="term" value="F:acetyl-CoA C-acetyltransferase activity"/>
    <property type="evidence" value="ECO:0007669"/>
    <property type="project" value="UniProtKB-EC"/>
</dbReference>
<dbReference type="Pfam" id="PF00108">
    <property type="entry name" value="Thiolase_N"/>
    <property type="match status" value="1"/>
</dbReference>
<dbReference type="PROSITE" id="PS00099">
    <property type="entry name" value="THIOLASE_3"/>
    <property type="match status" value="1"/>
</dbReference>
<dbReference type="Proteomes" id="UP000842809">
    <property type="component" value="Unassembled WGS sequence"/>
</dbReference>
<evidence type="ECO:0000313" key="61">
    <source>
        <dbReference type="Proteomes" id="UP000345329"/>
    </source>
</evidence>
<evidence type="ECO:0000313" key="72">
    <source>
        <dbReference type="Proteomes" id="UP000403352"/>
    </source>
</evidence>
<evidence type="ECO:0000313" key="46">
    <source>
        <dbReference type="EMBL" id="EDP8513568.1"/>
    </source>
</evidence>
<gene>
    <name evidence="54" type="primary">thla</name>
    <name evidence="22" type="ORF">A8L61_06425</name>
    <name evidence="31" type="ORF">AB917_04025</name>
    <name evidence="10" type="ORF">ABZ57_04500</name>
    <name evidence="53" type="ORF">AJL21_03195</name>
    <name evidence="19" type="ORF">ART25_07170</name>
    <name evidence="11" type="ORF">ARY78_04180</name>
    <name evidence="26" type="ORF">B1N52_07510</name>
    <name evidence="25" type="ORF">B1S26_09905</name>
    <name evidence="27" type="ORF">B5K54_05405</name>
    <name evidence="23" type="ORF">BB997_07805</name>
    <name evidence="41" type="ORF">BCZ19_05355</name>
    <name evidence="24" type="ORF">BCZ21_09655</name>
    <name evidence="29" type="ORF">CA369_07390</name>
    <name evidence="28" type="ORF">CAV64_04415</name>
    <name evidence="33" type="ORF">D4920_01800</name>
    <name evidence="32" type="ORF">D4B11_00690</name>
    <name evidence="34" type="ORF">D5N24_03770</name>
    <name evidence="36" type="ORF">D7104_07650</name>
    <name evidence="30" type="ORF">DCT16_07870</name>
    <name evidence="13" type="ORF">DQ70_08075</name>
    <name evidence="12" type="ORF">DU018_04545</name>
    <name evidence="54" type="ORF">DYZ80_01510</name>
    <name evidence="21" type="ORF">E1W56_05030</name>
    <name evidence="35" type="ORF">E5F58_09645</name>
    <name evidence="18" type="ORF">EX365_07110</name>
    <name evidence="17" type="ORF">EXZ73_00025</name>
    <name evidence="42" type="ORF">F6436_08930</name>
    <name evidence="43" type="ORF">F6515_14110</name>
    <name evidence="37" type="ORF">FA835_04905</name>
    <name evidence="39" type="ORF">FLQ97_07145</name>
    <name evidence="38" type="ORF">FLR03_13575</name>
    <name evidence="40" type="ORF">FNX40_09450</name>
    <name evidence="46" type="ORF">G3O21_000969</name>
    <name evidence="50" type="ORF">GI949_03980</name>
    <name evidence="45" type="ORF">GJW51_06745</name>
    <name evidence="44" type="ORF">GQG13_08250</name>
    <name evidence="47" type="ORF">GYS09_07775</name>
    <name evidence="48" type="ORF">GYX23_08825</name>
    <name evidence="49" type="ORF">GYY14_05550</name>
    <name evidence="51" type="ORF">HQN34_002245</name>
    <name evidence="52" type="ORF">HZJ64_06830</name>
    <name evidence="14" type="ORF">KV70_04005</name>
    <name evidence="15" type="ORF">QD52_08130</name>
    <name evidence="16" type="ORF">UI29_08170</name>
    <name evidence="20" type="ORF">Y261_11240</name>
</gene>
<evidence type="ECO:0000313" key="16">
    <source>
        <dbReference type="EMBL" id="EAD3792740.1"/>
    </source>
</evidence>
<dbReference type="EMBL" id="AABATR010000003">
    <property type="protein sequence ID" value="EAG1893502.1"/>
    <property type="molecule type" value="Genomic_DNA"/>
</dbReference>
<evidence type="ECO:0000313" key="35">
    <source>
        <dbReference type="EMBL" id="EAH4242244.1"/>
    </source>
</evidence>
<dbReference type="Proteomes" id="UP000455569">
    <property type="component" value="Unassembled WGS sequence"/>
</dbReference>
<evidence type="ECO:0000313" key="47">
    <source>
        <dbReference type="EMBL" id="HAB8557184.1"/>
    </source>
</evidence>
<evidence type="ECO:0000313" key="15">
    <source>
        <dbReference type="EMBL" id="EAD1185038.1"/>
    </source>
</evidence>
<evidence type="ECO:0000313" key="36">
    <source>
        <dbReference type="EMBL" id="EAK8897577.1"/>
    </source>
</evidence>
<dbReference type="InterPro" id="IPR020613">
    <property type="entry name" value="Thiolase_CS"/>
</dbReference>
<dbReference type="EMBL" id="AABAWE010000004">
    <property type="protein sequence ID" value="EAG2087525.1"/>
    <property type="molecule type" value="Genomic_DNA"/>
</dbReference>
<evidence type="ECO:0000313" key="45">
    <source>
        <dbReference type="EMBL" id="EDN9836358.1"/>
    </source>
</evidence>
<evidence type="ECO:0000313" key="97">
    <source>
        <dbReference type="Proteomes" id="UP000852906"/>
    </source>
</evidence>
<dbReference type="Proteomes" id="UP000530452">
    <property type="component" value="Unassembled WGS sequence"/>
</dbReference>
<evidence type="ECO:0000256" key="5">
    <source>
        <dbReference type="ARBA" id="ARBA00030755"/>
    </source>
</evidence>
<feature type="domain" description="Thiolase C-terminal" evidence="9">
    <location>
        <begin position="268"/>
        <end position="388"/>
    </location>
</feature>
<dbReference type="EMBL" id="JACAVN010000003">
    <property type="protein sequence ID" value="NYA01543.1"/>
    <property type="molecule type" value="Genomic_DNA"/>
</dbReference>
<dbReference type="Proteomes" id="UP000358545">
    <property type="component" value="Unassembled WGS sequence"/>
</dbReference>
<evidence type="ECO:0000259" key="8">
    <source>
        <dbReference type="Pfam" id="PF00108"/>
    </source>
</evidence>
<dbReference type="Proteomes" id="UP000489121">
    <property type="component" value="Unassembled WGS sequence"/>
</dbReference>
<evidence type="ECO:0000313" key="67">
    <source>
        <dbReference type="Proteomes" id="UP000368512"/>
    </source>
</evidence>
<dbReference type="Pfam" id="PF02803">
    <property type="entry name" value="Thiolase_C"/>
    <property type="match status" value="1"/>
</dbReference>
<dbReference type="EMBL" id="AAALRN010000003">
    <property type="protein sequence ID" value="EAD1185038.1"/>
    <property type="molecule type" value="Genomic_DNA"/>
</dbReference>
<evidence type="ECO:0000313" key="29">
    <source>
        <dbReference type="EMBL" id="EAG4462104.1"/>
    </source>
</evidence>
<evidence type="ECO:0000313" key="48">
    <source>
        <dbReference type="EMBL" id="HAC0013098.1"/>
    </source>
</evidence>
<dbReference type="InterPro" id="IPR016039">
    <property type="entry name" value="Thiolase-like"/>
</dbReference>
<dbReference type="EMBL" id="AANDSR010000003">
    <property type="protein sequence ID" value="EDN9836358.1"/>
    <property type="molecule type" value="Genomic_DNA"/>
</dbReference>
<reference evidence="58 61" key="5">
    <citation type="submission" date="2018-06" db="EMBL/GenBank/DDBJ databases">
        <authorList>
            <consortium name="GenomeTrakr: Next Generation Sequencing Network for Food Pathogen Tracability"/>
        </authorList>
    </citation>
    <scope>NUCLEOTIDE SEQUENCE [LARGE SCALE GENOMIC DNA]</scope>
    <source>
        <strain evidence="27 91">10B02965A-1</strain>
        <strain evidence="13 67">CFSAN008042</strain>
        <strain evidence="29 84">CFSAN063727</strain>
        <strain evidence="44 76">CFSAN102901</strain>
        <strain evidence="19 69">FDA00006494</strain>
        <strain evidence="11 66">FDA00007096</strain>
        <strain evidence="15 72">FDA00008584</strain>
        <strain evidence="25">FDA00011243</strain>
        <strain evidence="12 56">FDA00013332</strain>
        <strain evidence="18 60">FDA00013853</strain>
        <strain evidence="38 74">FDA00014336</strain>
        <strain evidence="40 70">FDA00014370</strain>
        <strain evidence="39 71">FDA00014392</strain>
        <strain evidence="46">FDA00015054</strain>
        <strain evidence="28 87">FDA1005580-S054-001</strain>
        <strain evidence="79">FDA1090798-S029-001</strain>
        <strain evidence="80">FDA956581-098-004</strain>
        <strain evidence="26 82">FDA960927-006-004</strain>
        <strain evidence="30 92">FLAG-38921</strain>
        <strain evidence="41 75">FLAG-51482A</strain>
        <strain evidence="24 58">FLAG-54356</strain>
        <strain evidence="17 68">FSIS31901579</strain>
        <strain evidence="35 83">LS1344</strain>
        <strain evidence="45 77">OSF101448</strain>
        <strain evidence="16 61">VA-WGS-00405</strain>
    </source>
</reference>
<dbReference type="EMBL" id="DAAJZA010000002">
    <property type="protein sequence ID" value="HAC1754122.1"/>
    <property type="molecule type" value="Genomic_DNA"/>
</dbReference>
<dbReference type="EMBL" id="AABAYG010000004">
    <property type="protein sequence ID" value="EAG2245713.1"/>
    <property type="molecule type" value="Genomic_DNA"/>
</dbReference>
<dbReference type="EMBL" id="DABJAN010000004">
    <property type="protein sequence ID" value="HAJ9594019.1"/>
    <property type="molecule type" value="Genomic_DNA"/>
</dbReference>
<evidence type="ECO:0000313" key="79">
    <source>
        <dbReference type="Proteomes" id="UP000478704"/>
    </source>
</evidence>
<evidence type="ECO:0000313" key="74">
    <source>
        <dbReference type="Proteomes" id="UP000423131"/>
    </source>
</evidence>
<dbReference type="Proteomes" id="UP000525850">
    <property type="component" value="Unassembled WGS sequence"/>
</dbReference>